<name>A0A484KV60_9ASTE</name>
<evidence type="ECO:0000313" key="2">
    <source>
        <dbReference type="Proteomes" id="UP000595140"/>
    </source>
</evidence>
<gene>
    <name evidence="1" type="ORF">CCAM_LOCUS8793</name>
</gene>
<dbReference type="EMBL" id="OOIL02000560">
    <property type="protein sequence ID" value="VFQ67017.1"/>
    <property type="molecule type" value="Genomic_DNA"/>
</dbReference>
<organism evidence="1 2">
    <name type="scientific">Cuscuta campestris</name>
    <dbReference type="NCBI Taxonomy" id="132261"/>
    <lineage>
        <taxon>Eukaryota</taxon>
        <taxon>Viridiplantae</taxon>
        <taxon>Streptophyta</taxon>
        <taxon>Embryophyta</taxon>
        <taxon>Tracheophyta</taxon>
        <taxon>Spermatophyta</taxon>
        <taxon>Magnoliopsida</taxon>
        <taxon>eudicotyledons</taxon>
        <taxon>Gunneridae</taxon>
        <taxon>Pentapetalae</taxon>
        <taxon>asterids</taxon>
        <taxon>lamiids</taxon>
        <taxon>Solanales</taxon>
        <taxon>Convolvulaceae</taxon>
        <taxon>Cuscuteae</taxon>
        <taxon>Cuscuta</taxon>
        <taxon>Cuscuta subgen. Grammica</taxon>
        <taxon>Cuscuta sect. Cleistogrammica</taxon>
    </lineage>
</organism>
<evidence type="ECO:0000313" key="1">
    <source>
        <dbReference type="EMBL" id="VFQ67017.1"/>
    </source>
</evidence>
<dbReference type="OrthoDB" id="65569at2759"/>
<sequence>MEARFARLETLIVSTCALDKLIDLLENVLYGEIDLDDGVCGVYDHVDELIKTLRSFRQTTGQPNYDADLYAFDVEISCSIQDLVRGLSIFPSLIPWELQNFRTNMLGAIKVLIDTPPYVPNVASTVIEQNVEAINKYDGRSHVVDKNEGPLAAYVANVDKPDPTFQKFSTSAGVVIAEYDIPKSVDKVTDADGKQAHSPMLIDTIKLFELVDVVKMEHLIPPRATTYVLRPVSSFHHFAPRSTMVEYSKSGLFLWFNILSPFLKHEWEPPP</sequence>
<accession>A0A484KV60</accession>
<protein>
    <submittedName>
        <fullName evidence="1">Uncharacterized protein</fullName>
    </submittedName>
</protein>
<dbReference type="AlphaFoldDB" id="A0A484KV60"/>
<reference evidence="1 2" key="1">
    <citation type="submission" date="2018-04" db="EMBL/GenBank/DDBJ databases">
        <authorList>
            <person name="Vogel A."/>
        </authorList>
    </citation>
    <scope>NUCLEOTIDE SEQUENCE [LARGE SCALE GENOMIC DNA]</scope>
</reference>
<proteinExistence type="predicted"/>
<dbReference type="Proteomes" id="UP000595140">
    <property type="component" value="Unassembled WGS sequence"/>
</dbReference>
<keyword evidence="2" id="KW-1185">Reference proteome</keyword>